<evidence type="ECO:0000256" key="2">
    <source>
        <dbReference type="ARBA" id="ARBA00009344"/>
    </source>
</evidence>
<keyword evidence="3" id="KW-0690">Ribosome biogenesis</keyword>
<gene>
    <name evidence="11" type="ORF">SS50377_15560</name>
    <name evidence="12" type="ORF">SS50377_24584</name>
</gene>
<dbReference type="InterPro" id="IPR041174">
    <property type="entry name" value="KRR1-like_KH1"/>
</dbReference>
<dbReference type="Pfam" id="PF17903">
    <property type="entry name" value="KH_KRR1_1st"/>
    <property type="match status" value="1"/>
</dbReference>
<dbReference type="PANTHER" id="PTHR12581:SF0">
    <property type="entry name" value="KRR1 SMALL SUBUNIT PROCESSOME COMPONENT HOMOLOG"/>
    <property type="match status" value="1"/>
</dbReference>
<organism evidence="11">
    <name type="scientific">Spironucleus salmonicida</name>
    <dbReference type="NCBI Taxonomy" id="348837"/>
    <lineage>
        <taxon>Eukaryota</taxon>
        <taxon>Metamonada</taxon>
        <taxon>Diplomonadida</taxon>
        <taxon>Hexamitidae</taxon>
        <taxon>Hexamitinae</taxon>
        <taxon>Spironucleus</taxon>
    </lineage>
</organism>
<accession>V6LJK1</accession>
<dbReference type="Gene3D" id="3.30.1370.10">
    <property type="entry name" value="K Homology domain, type 1"/>
    <property type="match status" value="2"/>
</dbReference>
<dbReference type="GO" id="GO:0006364">
    <property type="term" value="P:rRNA processing"/>
    <property type="evidence" value="ECO:0007669"/>
    <property type="project" value="UniProtKB-KW"/>
</dbReference>
<comment type="similarity">
    <text evidence="2">Belongs to the KRR1 family.</text>
</comment>
<dbReference type="EMBL" id="AUWU02000005">
    <property type="protein sequence ID" value="KAH0572473.1"/>
    <property type="molecule type" value="Genomic_DNA"/>
</dbReference>
<dbReference type="SUPFAM" id="SSF54791">
    <property type="entry name" value="Eukaryotic type KH-domain (KH-domain type I)"/>
    <property type="match status" value="1"/>
</dbReference>
<evidence type="ECO:0000256" key="3">
    <source>
        <dbReference type="ARBA" id="ARBA00022517"/>
    </source>
</evidence>
<dbReference type="InterPro" id="IPR036612">
    <property type="entry name" value="KH_dom_type_1_sf"/>
</dbReference>
<evidence type="ECO:0000259" key="9">
    <source>
        <dbReference type="Pfam" id="PF17903"/>
    </source>
</evidence>
<dbReference type="InterPro" id="IPR024166">
    <property type="entry name" value="rRNA_assembly_KRR1"/>
</dbReference>
<evidence type="ECO:0000256" key="6">
    <source>
        <dbReference type="ARBA" id="ARBA00023242"/>
    </source>
</evidence>
<dbReference type="AlphaFoldDB" id="V6LJK1"/>
<keyword evidence="13" id="KW-1185">Reference proteome</keyword>
<reference evidence="11 12" key="1">
    <citation type="journal article" date="2014" name="PLoS Genet.">
        <title>The Genome of Spironucleus salmonicida Highlights a Fish Pathogen Adapted to Fluctuating Environments.</title>
        <authorList>
            <person name="Xu F."/>
            <person name="Jerlstrom-Hultqvist J."/>
            <person name="Einarsson E."/>
            <person name="Astvaldsson A."/>
            <person name="Svard S.G."/>
            <person name="Andersson J.O."/>
        </authorList>
    </citation>
    <scope>NUCLEOTIDE SEQUENCE</scope>
    <source>
        <strain evidence="12">ATCC 50377</strain>
    </source>
</reference>
<evidence type="ECO:0000259" key="10">
    <source>
        <dbReference type="Pfam" id="PF21800"/>
    </source>
</evidence>
<evidence type="ECO:0000256" key="5">
    <source>
        <dbReference type="ARBA" id="ARBA00022884"/>
    </source>
</evidence>
<evidence type="ECO:0000313" key="11">
    <source>
        <dbReference type="EMBL" id="EST44558.1"/>
    </source>
</evidence>
<evidence type="ECO:0000256" key="1">
    <source>
        <dbReference type="ARBA" id="ARBA00004604"/>
    </source>
</evidence>
<keyword evidence="6" id="KW-0539">Nucleus</keyword>
<proteinExistence type="inferred from homology"/>
<dbReference type="EMBL" id="KI546115">
    <property type="protein sequence ID" value="EST44558.1"/>
    <property type="molecule type" value="Genomic_DNA"/>
</dbReference>
<reference evidence="12" key="2">
    <citation type="submission" date="2020-12" db="EMBL/GenBank/DDBJ databases">
        <title>New Spironucleus salmonicida genome in near-complete chromosomes.</title>
        <authorList>
            <person name="Xu F."/>
            <person name="Kurt Z."/>
            <person name="Jimenez-Gonzalez A."/>
            <person name="Astvaldsson A."/>
            <person name="Andersson J.O."/>
            <person name="Svard S.G."/>
        </authorList>
    </citation>
    <scope>NUCLEOTIDE SEQUENCE</scope>
    <source>
        <strain evidence="12">ATCC 50377</strain>
    </source>
</reference>
<comment type="subcellular location">
    <subcellularLocation>
        <location evidence="1">Nucleus</location>
        <location evidence="1">Nucleolus</location>
    </subcellularLocation>
</comment>
<evidence type="ECO:0000256" key="4">
    <source>
        <dbReference type="ARBA" id="ARBA00022552"/>
    </source>
</evidence>
<feature type="domain" description="KRR1 small subunit processome component second KH" evidence="10">
    <location>
        <begin position="112"/>
        <end position="199"/>
    </location>
</feature>
<evidence type="ECO:0000256" key="7">
    <source>
        <dbReference type="ARBA" id="ARBA00023274"/>
    </source>
</evidence>
<dbReference type="Pfam" id="PF21800">
    <property type="entry name" value="KH_KRR1_2nd"/>
    <property type="match status" value="1"/>
</dbReference>
<name>V6LJK1_9EUKA</name>
<evidence type="ECO:0000256" key="8">
    <source>
        <dbReference type="ARBA" id="ARBA00032993"/>
    </source>
</evidence>
<protein>
    <recommendedName>
        <fullName evidence="8">KRR-R motif-containing protein 1</fullName>
    </recommendedName>
</protein>
<feature type="domain" description="KRR1 small subunit processome component first KH" evidence="9">
    <location>
        <begin position="33"/>
        <end position="108"/>
    </location>
</feature>
<dbReference type="Proteomes" id="UP000018208">
    <property type="component" value="Unassembled WGS sequence"/>
</dbReference>
<keyword evidence="7" id="KW-0687">Ribonucleoprotein</keyword>
<evidence type="ECO:0000313" key="12">
    <source>
        <dbReference type="EMBL" id="KAH0572473.1"/>
    </source>
</evidence>
<dbReference type="VEuPathDB" id="GiardiaDB:SS50377_24584"/>
<evidence type="ECO:0000313" key="13">
    <source>
        <dbReference type="Proteomes" id="UP000018208"/>
    </source>
</evidence>
<sequence length="264" mass="30022">MSGDQQDELSDFDPTQIISKGKCPLYDQLESEVAVPKARIPYIVQNFPFMRKSLLTYGVELKMNLQDNSLSVQTNKNLLDPTTYLLAKQYIQLVSRGFAADEATLVFQPSVECEIIKLRPPTSKALKRRTRFAGPQGQTMKALGLLTNTRLALSGKTLAVIGSPQGIELMMGITRDCFEKNIHPVKWVKGLMIRRELQKVPDLENEDWSKFYPKEARRNHKKKKVNIHKKKNGIVDVGKFSERKVDKQMEMGDFSAFKSKKSAE</sequence>
<dbReference type="GO" id="GO:0003723">
    <property type="term" value="F:RNA binding"/>
    <property type="evidence" value="ECO:0007669"/>
    <property type="project" value="UniProtKB-KW"/>
</dbReference>
<dbReference type="GO" id="GO:0032040">
    <property type="term" value="C:small-subunit processome"/>
    <property type="evidence" value="ECO:0007669"/>
    <property type="project" value="TreeGrafter"/>
</dbReference>
<keyword evidence="5" id="KW-0694">RNA-binding</keyword>
<dbReference type="OrthoDB" id="441223at2759"/>
<dbReference type="InterPro" id="IPR048548">
    <property type="entry name" value="KRR1-like_KH2"/>
</dbReference>
<dbReference type="PANTHER" id="PTHR12581">
    <property type="entry name" value="HIV-1 REV BINDING PROTEIN 2, 3"/>
    <property type="match status" value="1"/>
</dbReference>
<keyword evidence="4" id="KW-0698">rRNA processing</keyword>